<organism evidence="3 4">
    <name type="scientific">Fusarium kuroshium</name>
    <dbReference type="NCBI Taxonomy" id="2010991"/>
    <lineage>
        <taxon>Eukaryota</taxon>
        <taxon>Fungi</taxon>
        <taxon>Dikarya</taxon>
        <taxon>Ascomycota</taxon>
        <taxon>Pezizomycotina</taxon>
        <taxon>Sordariomycetes</taxon>
        <taxon>Hypocreomycetidae</taxon>
        <taxon>Hypocreales</taxon>
        <taxon>Nectriaceae</taxon>
        <taxon>Fusarium</taxon>
        <taxon>Fusarium solani species complex</taxon>
    </lineage>
</organism>
<feature type="transmembrane region" description="Helical" evidence="2">
    <location>
        <begin position="168"/>
        <end position="187"/>
    </location>
</feature>
<dbReference type="OrthoDB" id="5378430at2759"/>
<gene>
    <name evidence="3" type="ORF">CDV36_010317</name>
</gene>
<keyword evidence="4" id="KW-1185">Reference proteome</keyword>
<dbReference type="STRING" id="2010991.A0A3M2RYN9"/>
<evidence type="ECO:0000256" key="1">
    <source>
        <dbReference type="SAM" id="MobiDB-lite"/>
    </source>
</evidence>
<feature type="region of interest" description="Disordered" evidence="1">
    <location>
        <begin position="548"/>
        <end position="567"/>
    </location>
</feature>
<reference evidence="3 4" key="1">
    <citation type="submission" date="2017-06" db="EMBL/GenBank/DDBJ databases">
        <title>Comparative genomic analysis of Ambrosia Fusariam Clade fungi.</title>
        <authorList>
            <person name="Stajich J.E."/>
            <person name="Carrillo J."/>
            <person name="Kijimoto T."/>
            <person name="Eskalen A."/>
            <person name="O'Donnell K."/>
            <person name="Kasson M."/>
        </authorList>
    </citation>
    <scope>NUCLEOTIDE SEQUENCE [LARGE SCALE GENOMIC DNA]</scope>
    <source>
        <strain evidence="3">UCR3666</strain>
    </source>
</reference>
<accession>A0A3M2RYN9</accession>
<proteinExistence type="predicted"/>
<feature type="region of interest" description="Disordered" evidence="1">
    <location>
        <begin position="1"/>
        <end position="43"/>
    </location>
</feature>
<feature type="transmembrane region" description="Helical" evidence="2">
    <location>
        <begin position="100"/>
        <end position="125"/>
    </location>
</feature>
<feature type="transmembrane region" description="Helical" evidence="2">
    <location>
        <begin position="56"/>
        <end position="80"/>
    </location>
</feature>
<feature type="transmembrane region" description="Helical" evidence="2">
    <location>
        <begin position="521"/>
        <end position="540"/>
    </location>
</feature>
<evidence type="ECO:0000313" key="4">
    <source>
        <dbReference type="Proteomes" id="UP000277212"/>
    </source>
</evidence>
<dbReference type="Proteomes" id="UP000277212">
    <property type="component" value="Unassembled WGS sequence"/>
</dbReference>
<keyword evidence="2" id="KW-0472">Membrane</keyword>
<evidence type="ECO:0000313" key="3">
    <source>
        <dbReference type="EMBL" id="RMJ10065.1"/>
    </source>
</evidence>
<sequence length="581" mass="63863">MADTRVTDENPSLLDNVRIPEKSSPQTKEQPAEEQPNEELNKGPAKRTSVIRVWSILFLHAVCCIALALSIALALDGYLAGDEKSSRVNDGKLLLKVSDVTTLVSVSLVVIKIIAGSWSAIVLWACGRYMLSKSNDNKTQTAVSSMIQWKVPPGVRSLGMIPRSFNSWNISILTLVIMVQAFTAPILTGSVNWNVGFSVSQTAVSVASIASKTGYNNWYWYNAQGSFDKRGPLRTAAGYANLEWADPSTVDSHGKSITGNGCRHLFGNDGLPPDSILTDAVLPCINIHDIHWIRSKDELTGADWDEVDGDDLTLVDDTPLSYYHEGVAMVFNSTDLRQGPNTTDSPPPPYLFSGTRIVTLMLGRYNVTDPPCSGLKNTIFGDVNALGYHRVRSRVNSVHENCYIIGRVNFTAGVTTSRRATYLTPRVVEDQTPINHVDFKPNSWVHEAIWLLPDLMTMLSVMNASQLPTYGNVDGHVGELLRQGYLAAWGMLAHGYGQETETYKALPAEGRLVADVSFARVFAWLALCMLMTGWGALTLGTTLGRRDLQPPQDVMEGQTEERSEQARGVGHTLLEWCCNRD</sequence>
<evidence type="ECO:0000256" key="2">
    <source>
        <dbReference type="SAM" id="Phobius"/>
    </source>
</evidence>
<protein>
    <submittedName>
        <fullName evidence="3">Uncharacterized protein</fullName>
    </submittedName>
</protein>
<keyword evidence="2" id="KW-0812">Transmembrane</keyword>
<dbReference type="AlphaFoldDB" id="A0A3M2RYN9"/>
<dbReference type="EMBL" id="NKUJ01000217">
    <property type="protein sequence ID" value="RMJ10065.1"/>
    <property type="molecule type" value="Genomic_DNA"/>
</dbReference>
<keyword evidence="2" id="KW-1133">Transmembrane helix</keyword>
<comment type="caution">
    <text evidence="3">The sequence shown here is derived from an EMBL/GenBank/DDBJ whole genome shotgun (WGS) entry which is preliminary data.</text>
</comment>
<name>A0A3M2RYN9_9HYPO</name>